<dbReference type="SUPFAM" id="SSF55469">
    <property type="entry name" value="FMN-dependent nitroreductase-like"/>
    <property type="match status" value="1"/>
</dbReference>
<dbReference type="RefSeq" id="WP_142079349.1">
    <property type="nucleotide sequence ID" value="NZ_VFPT01000001.1"/>
</dbReference>
<organism evidence="2 3">
    <name type="scientific">Roseinatronobacter monicus</name>
    <dbReference type="NCBI Taxonomy" id="393481"/>
    <lineage>
        <taxon>Bacteria</taxon>
        <taxon>Pseudomonadati</taxon>
        <taxon>Pseudomonadota</taxon>
        <taxon>Alphaproteobacteria</taxon>
        <taxon>Rhodobacterales</taxon>
        <taxon>Paracoccaceae</taxon>
        <taxon>Roseinatronobacter</taxon>
    </lineage>
</organism>
<dbReference type="Pfam" id="PF00881">
    <property type="entry name" value="Nitroreductase"/>
    <property type="match status" value="1"/>
</dbReference>
<keyword evidence="3" id="KW-1185">Reference proteome</keyword>
<evidence type="ECO:0000313" key="3">
    <source>
        <dbReference type="Proteomes" id="UP000320582"/>
    </source>
</evidence>
<dbReference type="GO" id="GO:0016491">
    <property type="term" value="F:oxidoreductase activity"/>
    <property type="evidence" value="ECO:0007669"/>
    <property type="project" value="InterPro"/>
</dbReference>
<feature type="domain" description="Nitroreductase" evidence="1">
    <location>
        <begin position="16"/>
        <end position="181"/>
    </location>
</feature>
<dbReference type="Proteomes" id="UP000320582">
    <property type="component" value="Unassembled WGS sequence"/>
</dbReference>
<dbReference type="InterPro" id="IPR012825">
    <property type="entry name" value="BluB"/>
</dbReference>
<dbReference type="NCBIfam" id="TIGR02476">
    <property type="entry name" value="BluB"/>
    <property type="match status" value="1"/>
</dbReference>
<comment type="caution">
    <text evidence="2">The sequence shown here is derived from an EMBL/GenBank/DDBJ whole genome shotgun (WGS) entry which is preliminary data.</text>
</comment>
<gene>
    <name evidence="2" type="ORF">BD293_0137</name>
</gene>
<dbReference type="EMBL" id="VFPT01000001">
    <property type="protein sequence ID" value="TQM91573.1"/>
    <property type="molecule type" value="Genomic_DNA"/>
</dbReference>
<proteinExistence type="predicted"/>
<dbReference type="PANTHER" id="PTHR23026:SF123">
    <property type="entry name" value="NAD(P)H NITROREDUCTASE RV3131-RELATED"/>
    <property type="match status" value="1"/>
</dbReference>
<sequence>MKFCSEQRATLLDVLTWRRDIRHFRTDPVDEAALARLQAVMDLAPSVGNARPWRVLRVDAPDLRAAVRANFTAANARAAAQYSGTQAQEYHKLKLAGLDRAPVQLAVFTETGPIEGHGLGRQTMPETLRQSTAMAIHTLWLAARVENLGLGMVSILEPEEVARLLDVPKTWEFTAWLCLGHPEFDDDTPLLHRAGWQENTPTRWRQR</sequence>
<evidence type="ECO:0000313" key="2">
    <source>
        <dbReference type="EMBL" id="TQM91573.1"/>
    </source>
</evidence>
<reference evidence="2 3" key="1">
    <citation type="submission" date="2019-06" db="EMBL/GenBank/DDBJ databases">
        <title>Genomic Encyclopedia of Archaeal and Bacterial Type Strains, Phase II (KMG-II): from individual species to whole genera.</title>
        <authorList>
            <person name="Goeker M."/>
        </authorList>
    </citation>
    <scope>NUCLEOTIDE SEQUENCE [LARGE SCALE GENOMIC DNA]</scope>
    <source>
        <strain evidence="2 3">DSM 18423</strain>
    </source>
</reference>
<dbReference type="InterPro" id="IPR029479">
    <property type="entry name" value="Nitroreductase"/>
</dbReference>
<dbReference type="PANTHER" id="PTHR23026">
    <property type="entry name" value="NADPH NITROREDUCTASE"/>
    <property type="match status" value="1"/>
</dbReference>
<name>A0A543K940_9RHOB</name>
<dbReference type="InterPro" id="IPR050627">
    <property type="entry name" value="Nitroreductase/BluB"/>
</dbReference>
<protein>
    <submittedName>
        <fullName evidence="2">Cob(II)yrinic acid a,c-diamide reductase</fullName>
    </submittedName>
</protein>
<dbReference type="InterPro" id="IPR000415">
    <property type="entry name" value="Nitroreductase-like"/>
</dbReference>
<dbReference type="OrthoDB" id="9773807at2"/>
<accession>A0A543K940</accession>
<evidence type="ECO:0000259" key="1">
    <source>
        <dbReference type="Pfam" id="PF00881"/>
    </source>
</evidence>
<dbReference type="Gene3D" id="3.40.109.10">
    <property type="entry name" value="NADH Oxidase"/>
    <property type="match status" value="1"/>
</dbReference>
<dbReference type="AlphaFoldDB" id="A0A543K940"/>